<dbReference type="InterPro" id="IPR002110">
    <property type="entry name" value="Ankyrin_rpt"/>
</dbReference>
<dbReference type="InterPro" id="IPR037278">
    <property type="entry name" value="ARFGAP/RecO"/>
</dbReference>
<feature type="compositionally biased region" description="Polar residues" evidence="10">
    <location>
        <begin position="864"/>
        <end position="882"/>
    </location>
</feature>
<dbReference type="PRINTS" id="PR00452">
    <property type="entry name" value="SH3DOMAIN"/>
</dbReference>
<dbReference type="EMBL" id="JAODUP010000174">
    <property type="protein sequence ID" value="KAK2158219.1"/>
    <property type="molecule type" value="Genomic_DNA"/>
</dbReference>
<dbReference type="InterPro" id="IPR004148">
    <property type="entry name" value="BAR_dom"/>
</dbReference>
<keyword evidence="4" id="KW-0479">Metal-binding</keyword>
<feature type="domain" description="Arf-GAP" evidence="13">
    <location>
        <begin position="427"/>
        <end position="549"/>
    </location>
</feature>
<evidence type="ECO:0000259" key="12">
    <source>
        <dbReference type="PROSITE" id="PS50003"/>
    </source>
</evidence>
<sequence>MPELIAVNEFLKETWDDFNSPTTSNFVCRMPQCKQTVSSLEESLDHDRSSLTKMKKTIKALYNAGNTQVSNESYLAENLNRLGHSTSSQYEEPTLGEAFLKFSVVMRELSSLMKNLMQNLSNILMFPLENLLKGDLKGVKGDMKKPFDKSWKEYDNKFNKIEKEKKQLAKEAGLFKTEVTGPEIAEEMEKERRIFQLHMCEYLIKVNEIKTKKGTDLLQNLVKFYQAQNNYFQDGLKTIEHFRCYIEELVSVLTQIRQQQDQEKWQLLELRDALKNSMSSYTPTSSATSGYSLHQLQGNKVHGSTKYGYLLKKSDGKMRKVWQRRRCIIENGCLSISHSDETKEPVRLNLLTCQVKLIPDDINKKCFDLISSSKNRTYHFQAEDTQTMEEWISVLNNAKEEMLLKAFGESSGPANSRINQNIRELTASIIQEVRRLPGNTTCCDCNAPDPEWLSVNLGVLVCLECCGVHREMGVHISRTQSIVIDHLGTSQLLLARAVGNQLFNEIMEATLDLKVKPSPTSEMDEKKFFIRAKYEKKRFAIVTCTNIDDRRQDLKQAIFTHDLSALLQVFAEGIDFLEPLPDMENEENALHLAILQDDDTTLHMVDFIVQNSNNQQLDRATKDGNSALHLCAIYNKRECMKLLLRIQPDLVNIEDSTGLTPLEVAKEKGHDFCVELLNQAIAGKTELFENVNVDWGLIQEDHLFDNVDYSDDDLDNNQTPDKKARSRPASMVLASDSTLPLPNRRERNHTTDCNFYQSTLPTKHKGYLSTAQSLDNQVGGSLSISQPSIAVGPMSVAALSASRALPSSCMAPPPGSMAPPPGSMAPPPGTIAPPTGIVAPPNSALALQTNTLRRKGPAPPPPTYNTGHNRNTSDPGFQSQSMHLRMPSDSSVPPPLPAKTGIKLPGAKLVLPPPPEFVTSEKAARKPVAPPRLNRSAQTPSDTTSTTSSGLDSSVRTTTSDDRFNCRTPSSEYLDSTDSGSSERLDGSVNTGSVVMEMVKREASSLKNGPSGLRCRAKYNCEADNEDELSFEQGETIVIVREEEEEWWEGYIEGQPHRRGVFPTTFVTLLPD</sequence>
<protein>
    <submittedName>
        <fullName evidence="14">Uncharacterized protein</fullName>
    </submittedName>
</protein>
<dbReference type="InterPro" id="IPR036028">
    <property type="entry name" value="SH3-like_dom_sf"/>
</dbReference>
<keyword evidence="6" id="KW-0862">Zinc</keyword>
<dbReference type="InterPro" id="IPR038508">
    <property type="entry name" value="ArfGAP_dom_sf"/>
</dbReference>
<dbReference type="InterPro" id="IPR001849">
    <property type="entry name" value="PH_domain"/>
</dbReference>
<dbReference type="SUPFAM" id="SSF50044">
    <property type="entry name" value="SH3-domain"/>
    <property type="match status" value="1"/>
</dbReference>
<dbReference type="PROSITE" id="PS50003">
    <property type="entry name" value="PH_DOMAIN"/>
    <property type="match status" value="1"/>
</dbReference>
<dbReference type="SUPFAM" id="SSF103657">
    <property type="entry name" value="BAR/IMD domain-like"/>
    <property type="match status" value="1"/>
</dbReference>
<dbReference type="SUPFAM" id="SSF48403">
    <property type="entry name" value="Ankyrin repeat"/>
    <property type="match status" value="1"/>
</dbReference>
<reference evidence="14" key="1">
    <citation type="journal article" date="2023" name="Mol. Biol. Evol.">
        <title>Third-Generation Sequencing Reveals the Adaptive Role of the Epigenome in Three Deep-Sea Polychaetes.</title>
        <authorList>
            <person name="Perez M."/>
            <person name="Aroh O."/>
            <person name="Sun Y."/>
            <person name="Lan Y."/>
            <person name="Juniper S.K."/>
            <person name="Young C.R."/>
            <person name="Angers B."/>
            <person name="Qian P.Y."/>
        </authorList>
    </citation>
    <scope>NUCLEOTIDE SEQUENCE</scope>
    <source>
        <strain evidence="14">P08H-3</strain>
    </source>
</reference>
<dbReference type="PANTHER" id="PTHR45854:SF3">
    <property type="entry name" value="ARFGAP WITH SH3 DOMAIN, ANK REPEAT AND PH DOMAIN-CONTAINING PROTEIN"/>
    <property type="match status" value="1"/>
</dbReference>
<dbReference type="InterPro" id="IPR037844">
    <property type="entry name" value="PH_ASAP"/>
</dbReference>
<dbReference type="FunFam" id="1.25.40.20:FF:000006">
    <property type="entry name" value="Arf-GAP with SH3 domain, ANK repeat and PH domain-containing protein 2"/>
    <property type="match status" value="1"/>
</dbReference>
<evidence type="ECO:0000256" key="8">
    <source>
        <dbReference type="PROSITE-ProRule" id="PRU00192"/>
    </source>
</evidence>
<dbReference type="InterPro" id="IPR027267">
    <property type="entry name" value="AH/BAR_dom_sf"/>
</dbReference>
<dbReference type="InterPro" id="IPR036770">
    <property type="entry name" value="Ankyrin_rpt-contain_sf"/>
</dbReference>
<dbReference type="Pfam" id="PF01412">
    <property type="entry name" value="ArfGap"/>
    <property type="match status" value="1"/>
</dbReference>
<evidence type="ECO:0000256" key="3">
    <source>
        <dbReference type="ARBA" id="ARBA00022490"/>
    </source>
</evidence>
<dbReference type="CDD" id="cd13251">
    <property type="entry name" value="PH_ASAP"/>
    <property type="match status" value="1"/>
</dbReference>
<feature type="region of interest" description="Disordered" evidence="10">
    <location>
        <begin position="810"/>
        <end position="831"/>
    </location>
</feature>
<evidence type="ECO:0000256" key="4">
    <source>
        <dbReference type="ARBA" id="ARBA00022723"/>
    </source>
</evidence>
<dbReference type="InterPro" id="IPR001164">
    <property type="entry name" value="ArfGAP_dom"/>
</dbReference>
<dbReference type="SUPFAM" id="SSF50729">
    <property type="entry name" value="PH domain-like"/>
    <property type="match status" value="1"/>
</dbReference>
<dbReference type="PROSITE" id="PS50002">
    <property type="entry name" value="SH3"/>
    <property type="match status" value="1"/>
</dbReference>
<proteinExistence type="predicted"/>
<evidence type="ECO:0000259" key="13">
    <source>
        <dbReference type="PROSITE" id="PS50115"/>
    </source>
</evidence>
<organism evidence="14 15">
    <name type="scientific">Paralvinella palmiformis</name>
    <dbReference type="NCBI Taxonomy" id="53620"/>
    <lineage>
        <taxon>Eukaryota</taxon>
        <taxon>Metazoa</taxon>
        <taxon>Spiralia</taxon>
        <taxon>Lophotrochozoa</taxon>
        <taxon>Annelida</taxon>
        <taxon>Polychaeta</taxon>
        <taxon>Sedentaria</taxon>
        <taxon>Canalipalpata</taxon>
        <taxon>Terebellida</taxon>
        <taxon>Terebelliformia</taxon>
        <taxon>Alvinellidae</taxon>
        <taxon>Paralvinella</taxon>
    </lineage>
</organism>
<feature type="compositionally biased region" description="Low complexity" evidence="10">
    <location>
        <begin position="936"/>
        <end position="954"/>
    </location>
</feature>
<dbReference type="InterPro" id="IPR043593">
    <property type="entry name" value="ASAP"/>
</dbReference>
<dbReference type="Gene3D" id="2.30.29.30">
    <property type="entry name" value="Pleckstrin-homology domain (PH domain)/Phosphotyrosine-binding domain (PTB)"/>
    <property type="match status" value="1"/>
</dbReference>
<evidence type="ECO:0000313" key="14">
    <source>
        <dbReference type="EMBL" id="KAK2158219.1"/>
    </source>
</evidence>
<dbReference type="AlphaFoldDB" id="A0AAD9JS84"/>
<dbReference type="SMART" id="SM00105">
    <property type="entry name" value="ArfGap"/>
    <property type="match status" value="1"/>
</dbReference>
<dbReference type="Pfam" id="PF12796">
    <property type="entry name" value="Ank_2"/>
    <property type="match status" value="1"/>
</dbReference>
<evidence type="ECO:0000256" key="1">
    <source>
        <dbReference type="ARBA" id="ARBA00004496"/>
    </source>
</evidence>
<evidence type="ECO:0000256" key="9">
    <source>
        <dbReference type="PROSITE-ProRule" id="PRU00288"/>
    </source>
</evidence>
<dbReference type="SMART" id="SM00248">
    <property type="entry name" value="ANK"/>
    <property type="match status" value="3"/>
</dbReference>
<evidence type="ECO:0000256" key="6">
    <source>
        <dbReference type="ARBA" id="ARBA00022833"/>
    </source>
</evidence>
<feature type="region of interest" description="Disordered" evidence="10">
    <location>
        <begin position="709"/>
        <end position="732"/>
    </location>
</feature>
<dbReference type="PRINTS" id="PR00405">
    <property type="entry name" value="REVINTRACTNG"/>
</dbReference>
<dbReference type="Gene3D" id="2.30.30.40">
    <property type="entry name" value="SH3 Domains"/>
    <property type="match status" value="1"/>
</dbReference>
<dbReference type="Gene3D" id="1.25.40.950">
    <property type="match status" value="1"/>
</dbReference>
<gene>
    <name evidence="14" type="ORF">LSH36_174g01070</name>
</gene>
<evidence type="ECO:0000259" key="11">
    <source>
        <dbReference type="PROSITE" id="PS50002"/>
    </source>
</evidence>
<dbReference type="Pfam" id="PF16746">
    <property type="entry name" value="BAR_3"/>
    <property type="match status" value="1"/>
</dbReference>
<dbReference type="GO" id="GO:0005737">
    <property type="term" value="C:cytoplasm"/>
    <property type="evidence" value="ECO:0007669"/>
    <property type="project" value="UniProtKB-SubCell"/>
</dbReference>
<feature type="compositionally biased region" description="Pro residues" evidence="10">
    <location>
        <begin position="811"/>
        <end position="831"/>
    </location>
</feature>
<dbReference type="Gene3D" id="1.25.40.20">
    <property type="entry name" value="Ankyrin repeat-containing domain"/>
    <property type="match status" value="1"/>
</dbReference>
<keyword evidence="3" id="KW-0963">Cytoplasm</keyword>
<evidence type="ECO:0000256" key="10">
    <source>
        <dbReference type="SAM" id="MobiDB-lite"/>
    </source>
</evidence>
<evidence type="ECO:0000313" key="15">
    <source>
        <dbReference type="Proteomes" id="UP001208570"/>
    </source>
</evidence>
<feature type="region of interest" description="Disordered" evidence="10">
    <location>
        <begin position="852"/>
        <end position="988"/>
    </location>
</feature>
<dbReference type="CDD" id="cd08834">
    <property type="entry name" value="ArfGap_ASAP"/>
    <property type="match status" value="1"/>
</dbReference>
<dbReference type="Proteomes" id="UP001208570">
    <property type="component" value="Unassembled WGS sequence"/>
</dbReference>
<keyword evidence="9" id="KW-0863">Zinc-finger</keyword>
<dbReference type="GO" id="GO:0008270">
    <property type="term" value="F:zinc ion binding"/>
    <property type="evidence" value="ECO:0007669"/>
    <property type="project" value="UniProtKB-KW"/>
</dbReference>
<accession>A0AAD9JS84</accession>
<evidence type="ECO:0000256" key="2">
    <source>
        <dbReference type="ARBA" id="ARBA00022443"/>
    </source>
</evidence>
<feature type="domain" description="PH" evidence="12">
    <location>
        <begin position="303"/>
        <end position="400"/>
    </location>
</feature>
<comment type="caution">
    <text evidence="14">The sequence shown here is derived from an EMBL/GenBank/DDBJ whole genome shotgun (WGS) entry which is preliminary data.</text>
</comment>
<dbReference type="InterPro" id="IPR001452">
    <property type="entry name" value="SH3_domain"/>
</dbReference>
<dbReference type="GO" id="GO:0005096">
    <property type="term" value="F:GTPase activator activity"/>
    <property type="evidence" value="ECO:0007669"/>
    <property type="project" value="InterPro"/>
</dbReference>
<dbReference type="Pfam" id="PF00169">
    <property type="entry name" value="PH"/>
    <property type="match status" value="1"/>
</dbReference>
<dbReference type="SMART" id="SM00233">
    <property type="entry name" value="PH"/>
    <property type="match status" value="1"/>
</dbReference>
<keyword evidence="2 8" id="KW-0728">SH3 domain</keyword>
<feature type="compositionally biased region" description="Polar residues" evidence="10">
    <location>
        <begin position="967"/>
        <end position="980"/>
    </location>
</feature>
<keyword evidence="15" id="KW-1185">Reference proteome</keyword>
<evidence type="ECO:0000256" key="5">
    <source>
        <dbReference type="ARBA" id="ARBA00022737"/>
    </source>
</evidence>
<dbReference type="PANTHER" id="PTHR45854">
    <property type="entry name" value="ASAP FAMILY MEMBER"/>
    <property type="match status" value="1"/>
</dbReference>
<dbReference type="InterPro" id="IPR011993">
    <property type="entry name" value="PH-like_dom_sf"/>
</dbReference>
<dbReference type="PROSITE" id="PS50115">
    <property type="entry name" value="ARFGAP"/>
    <property type="match status" value="1"/>
</dbReference>
<dbReference type="Gene3D" id="1.20.1270.60">
    <property type="entry name" value="Arfaptin homology (AH) domain/BAR domain"/>
    <property type="match status" value="1"/>
</dbReference>
<dbReference type="CDD" id="cd07604">
    <property type="entry name" value="BAR_ASAPs"/>
    <property type="match status" value="1"/>
</dbReference>
<evidence type="ECO:0000256" key="7">
    <source>
        <dbReference type="ARBA" id="ARBA00023043"/>
    </source>
</evidence>
<keyword evidence="7" id="KW-0040">ANK repeat</keyword>
<keyword evidence="5" id="KW-0677">Repeat</keyword>
<dbReference type="SMART" id="SM00326">
    <property type="entry name" value="SH3"/>
    <property type="match status" value="1"/>
</dbReference>
<name>A0AAD9JS84_9ANNE</name>
<comment type="subcellular location">
    <subcellularLocation>
        <location evidence="1">Cytoplasm</location>
    </subcellularLocation>
</comment>
<dbReference type="Gene3D" id="1.10.220.150">
    <property type="entry name" value="Arf GTPase activating protein"/>
    <property type="match status" value="1"/>
</dbReference>
<dbReference type="Pfam" id="PF07653">
    <property type="entry name" value="SH3_2"/>
    <property type="match status" value="1"/>
</dbReference>
<feature type="domain" description="SH3" evidence="11">
    <location>
        <begin position="1010"/>
        <end position="1072"/>
    </location>
</feature>
<dbReference type="SUPFAM" id="SSF57863">
    <property type="entry name" value="ArfGap/RecO-like zinc finger"/>
    <property type="match status" value="1"/>
</dbReference>